<dbReference type="InterPro" id="IPR057149">
    <property type="entry name" value="DUF7827"/>
</dbReference>
<organism evidence="3 4">
    <name type="scientific">Halospeciosus flavus</name>
    <dbReference type="NCBI Taxonomy" id="3032283"/>
    <lineage>
        <taxon>Archaea</taxon>
        <taxon>Methanobacteriati</taxon>
        <taxon>Methanobacteriota</taxon>
        <taxon>Stenosarchaea group</taxon>
        <taxon>Halobacteria</taxon>
        <taxon>Halobacteriales</taxon>
        <taxon>Halobacteriaceae</taxon>
        <taxon>Halospeciosus</taxon>
    </lineage>
</organism>
<dbReference type="RefSeq" id="WP_279527017.1">
    <property type="nucleotide sequence ID" value="NZ_CP122312.1"/>
</dbReference>
<evidence type="ECO:0000259" key="2">
    <source>
        <dbReference type="Pfam" id="PF25162"/>
    </source>
</evidence>
<dbReference type="Pfam" id="PF25162">
    <property type="entry name" value="DUF7827"/>
    <property type="match status" value="1"/>
</dbReference>
<evidence type="ECO:0000256" key="1">
    <source>
        <dbReference type="SAM" id="Phobius"/>
    </source>
</evidence>
<keyword evidence="4" id="KW-1185">Reference proteome</keyword>
<keyword evidence="1" id="KW-0812">Transmembrane</keyword>
<reference evidence="3 4" key="1">
    <citation type="journal article" date="2019" name="Int. J. Syst. Evol. Microbiol.">
        <title>The Global Catalogue of Microorganisms (GCM) 10K type strain sequencing project: providing services to taxonomists for standard genome sequencing and annotation.</title>
        <authorList>
            <consortium name="The Broad Institute Genomics Platform"/>
            <consortium name="The Broad Institute Genome Sequencing Center for Infectious Disease"/>
            <person name="Wu L."/>
            <person name="Ma J."/>
        </authorList>
    </citation>
    <scope>NUCLEOTIDE SEQUENCE [LARGE SCALE GENOMIC DNA]</scope>
    <source>
        <strain evidence="3 4">XZGYJ-43</strain>
    </source>
</reference>
<evidence type="ECO:0000313" key="3">
    <source>
        <dbReference type="EMBL" id="MFC7200229.1"/>
    </source>
</evidence>
<dbReference type="Proteomes" id="UP001596447">
    <property type="component" value="Unassembled WGS sequence"/>
</dbReference>
<accession>A0ABD5Z4S8</accession>
<name>A0ABD5Z4S8_9EURY</name>
<evidence type="ECO:0000313" key="4">
    <source>
        <dbReference type="Proteomes" id="UP001596447"/>
    </source>
</evidence>
<dbReference type="AlphaFoldDB" id="A0ABD5Z4S8"/>
<protein>
    <recommendedName>
        <fullName evidence="2">DUF7827 domain-containing protein</fullName>
    </recommendedName>
</protein>
<keyword evidence="1" id="KW-1133">Transmembrane helix</keyword>
<gene>
    <name evidence="3" type="ORF">ACFQJ9_12545</name>
</gene>
<feature type="domain" description="DUF7827" evidence="2">
    <location>
        <begin position="29"/>
        <end position="99"/>
    </location>
</feature>
<feature type="transmembrane region" description="Helical" evidence="1">
    <location>
        <begin position="537"/>
        <end position="557"/>
    </location>
</feature>
<dbReference type="EMBL" id="JBHTAR010000011">
    <property type="protein sequence ID" value="MFC7200229.1"/>
    <property type="molecule type" value="Genomic_DNA"/>
</dbReference>
<sequence length="561" mass="58857">MAATPIRETTGLVVVLFVVLAAVPPAVAVDTADPATVAFEQTSYETERGDLARLSVNFAETRSGTLTIVAPDGDTANVTVSDGNRDWQATLLLNTYARGPDGRFGTPNDADYTYVHDAFDESGRLPAGEYEVRLRAGYGMNSPVVATVPLRVREPAAPNVSVAVAPEGAYDDLSSPTAIRSGPVTSRGTVAVNDTLVLRLNASGIEGALAVQEGSTPTERFESLLAEPGYGLAAVQTNPGPSYPGKYLRLFGPGTRFVGDAVNDSYYVVVDTARVETYLRHSDDVTAPPFRADDRYRVNATTSNRTATDRFVVVEREVSFVSPPATRFVRPAANQSVWFTSSLAPGSALTVVAEPTNNSTTRSTVRTSVRTTSGRFAATLDANEFAENTTLNVSAVDDGRVLAHANVSVETPEATLDVTEVTNGSAAEVAFEADVSHPSVVVAHRGDASGAVLGSAAVFPDDDGDTVPFEPTWSGRSTVTLVAYADVDSDGTFDPAVDVRYPSDSAVARTVVSSTVATTTTERTTTRPTTSEPVPGFGVGAALVALLGVLVATLVGAHREK</sequence>
<proteinExistence type="predicted"/>
<comment type="caution">
    <text evidence="3">The sequence shown here is derived from an EMBL/GenBank/DDBJ whole genome shotgun (WGS) entry which is preliminary data.</text>
</comment>
<keyword evidence="1" id="KW-0472">Membrane</keyword>